<name>A0ACB9A965_ARCLA</name>
<organism evidence="1 2">
    <name type="scientific">Arctium lappa</name>
    <name type="common">Greater burdock</name>
    <name type="synonym">Lappa major</name>
    <dbReference type="NCBI Taxonomy" id="4217"/>
    <lineage>
        <taxon>Eukaryota</taxon>
        <taxon>Viridiplantae</taxon>
        <taxon>Streptophyta</taxon>
        <taxon>Embryophyta</taxon>
        <taxon>Tracheophyta</taxon>
        <taxon>Spermatophyta</taxon>
        <taxon>Magnoliopsida</taxon>
        <taxon>eudicotyledons</taxon>
        <taxon>Gunneridae</taxon>
        <taxon>Pentapetalae</taxon>
        <taxon>asterids</taxon>
        <taxon>campanulids</taxon>
        <taxon>Asterales</taxon>
        <taxon>Asteraceae</taxon>
        <taxon>Carduoideae</taxon>
        <taxon>Cardueae</taxon>
        <taxon>Arctiinae</taxon>
        <taxon>Arctium</taxon>
    </lineage>
</organism>
<accession>A0ACB9A965</accession>
<dbReference type="Proteomes" id="UP001055879">
    <property type="component" value="Linkage Group LG08"/>
</dbReference>
<sequence>MERVFIFLKATPSSVDVTRHQSVTSRRFIIVKNKELEQVKVGGRKEVGTNRNTRFVCLSVKLSNPTNTYLPSNQELVSSETKHPFSQISLLCFSSPKQKHSHLLLLLQEFLLLLLLVRQCKKEPKENKGFRGRLKHGSFIPRFREPSSIEKILGEVDQQHNNLYINHHQSPSTPPRITPSPPRVVHDPQTEITQQQNHLSATRIQAAYRGYMARRNSKASTTGLVRLQGVVRGQHVKRQTVNAMKQMQLLVRVQTQIHSRRIQMLENHPLKHQPNKQLQSEMGDEYWDDSLITKEEREARLQRKMEAVIKRDKAMAYAYSHQLWKATPKSAHNSLMDLRSGGYPWWWNRLERQFPSQVKNRQLASTPSRAISVSPRLIKKQNNSGALSPMSSRSMVPPRTRQRMKYSMKDDDSLISCPAFSVPNYMSPTVSAKAKARPTSNPKDRMPSSPGSERRFSFPPTPNSNGSFNWRKGSGSSRKHKSPGSIGELSMDSATSVVGRKAFNRFV</sequence>
<gene>
    <name evidence="1" type="ORF">L6452_23743</name>
</gene>
<protein>
    <submittedName>
        <fullName evidence="1">Uncharacterized protein</fullName>
    </submittedName>
</protein>
<evidence type="ECO:0000313" key="2">
    <source>
        <dbReference type="Proteomes" id="UP001055879"/>
    </source>
</evidence>
<reference evidence="1 2" key="2">
    <citation type="journal article" date="2022" name="Mol. Ecol. Resour.">
        <title>The genomes of chicory, endive, great burdock and yacon provide insights into Asteraceae paleo-polyploidization history and plant inulin production.</title>
        <authorList>
            <person name="Fan W."/>
            <person name="Wang S."/>
            <person name="Wang H."/>
            <person name="Wang A."/>
            <person name="Jiang F."/>
            <person name="Liu H."/>
            <person name="Zhao H."/>
            <person name="Xu D."/>
            <person name="Zhang Y."/>
        </authorList>
    </citation>
    <scope>NUCLEOTIDE SEQUENCE [LARGE SCALE GENOMIC DNA]</scope>
    <source>
        <strain evidence="2">cv. Niubang</strain>
    </source>
</reference>
<dbReference type="EMBL" id="CM042054">
    <property type="protein sequence ID" value="KAI3706179.1"/>
    <property type="molecule type" value="Genomic_DNA"/>
</dbReference>
<evidence type="ECO:0000313" key="1">
    <source>
        <dbReference type="EMBL" id="KAI3706179.1"/>
    </source>
</evidence>
<comment type="caution">
    <text evidence="1">The sequence shown here is derived from an EMBL/GenBank/DDBJ whole genome shotgun (WGS) entry which is preliminary data.</text>
</comment>
<proteinExistence type="predicted"/>
<reference evidence="2" key="1">
    <citation type="journal article" date="2022" name="Mol. Ecol. Resour.">
        <title>The genomes of chicory, endive, great burdock and yacon provide insights into Asteraceae palaeo-polyploidization history and plant inulin production.</title>
        <authorList>
            <person name="Fan W."/>
            <person name="Wang S."/>
            <person name="Wang H."/>
            <person name="Wang A."/>
            <person name="Jiang F."/>
            <person name="Liu H."/>
            <person name="Zhao H."/>
            <person name="Xu D."/>
            <person name="Zhang Y."/>
        </authorList>
    </citation>
    <scope>NUCLEOTIDE SEQUENCE [LARGE SCALE GENOMIC DNA]</scope>
    <source>
        <strain evidence="2">cv. Niubang</strain>
    </source>
</reference>
<keyword evidence="2" id="KW-1185">Reference proteome</keyword>